<organism evidence="1 2">
    <name type="scientific">Candidatus Jidaibacter acanthamoebae</name>
    <dbReference type="NCBI Taxonomy" id="86105"/>
    <lineage>
        <taxon>Bacteria</taxon>
        <taxon>Pseudomonadati</taxon>
        <taxon>Pseudomonadota</taxon>
        <taxon>Alphaproteobacteria</taxon>
        <taxon>Rickettsiales</taxon>
        <taxon>Candidatus Midichloriaceae</taxon>
        <taxon>Candidatus Jidaibacter</taxon>
    </lineage>
</organism>
<accession>A0A0C1QXH8</accession>
<name>A0A0C1QXH8_9RICK</name>
<comment type="caution">
    <text evidence="1">The sequence shown here is derived from an EMBL/GenBank/DDBJ whole genome shotgun (WGS) entry which is preliminary data.</text>
</comment>
<reference evidence="1 2" key="1">
    <citation type="submission" date="2014-11" db="EMBL/GenBank/DDBJ databases">
        <title>A Rickettsiales Symbiont of Amoebae With Ancient Features.</title>
        <authorList>
            <person name="Schulz F."/>
            <person name="Martijn J."/>
            <person name="Wascher F."/>
            <person name="Kostanjsek R."/>
            <person name="Ettema T.J."/>
            <person name="Horn M."/>
        </authorList>
    </citation>
    <scope>NUCLEOTIDE SEQUENCE [LARGE SCALE GENOMIC DNA]</scope>
    <source>
        <strain evidence="1 2">UWC36</strain>
    </source>
</reference>
<dbReference type="STRING" id="86105.NF27_GC00040"/>
<keyword evidence="2" id="KW-1185">Reference proteome</keyword>
<dbReference type="AlphaFoldDB" id="A0A0C1QXH8"/>
<evidence type="ECO:0000313" key="1">
    <source>
        <dbReference type="EMBL" id="KIE04725.1"/>
    </source>
</evidence>
<dbReference type="RefSeq" id="WP_039457840.1">
    <property type="nucleotide sequence ID" value="NZ_JSWE01000151.1"/>
</dbReference>
<dbReference type="Proteomes" id="UP000031258">
    <property type="component" value="Unassembled WGS sequence"/>
</dbReference>
<dbReference type="EMBL" id="JSWE01000151">
    <property type="protein sequence ID" value="KIE04725.1"/>
    <property type="molecule type" value="Genomic_DNA"/>
</dbReference>
<protein>
    <submittedName>
        <fullName evidence="1">Uncharacterized protein</fullName>
    </submittedName>
</protein>
<sequence>MSKECNKYKYYLMDLGPGLKKFALEAKEDFHNHRDNKFKSGYYSAFHRVISYIMQQAEGFGIDVKELGLDDIDPDKDLIS</sequence>
<proteinExistence type="predicted"/>
<gene>
    <name evidence="1" type="ORF">NF27_GC00040</name>
</gene>
<evidence type="ECO:0000313" key="2">
    <source>
        <dbReference type="Proteomes" id="UP000031258"/>
    </source>
</evidence>